<protein>
    <recommendedName>
        <fullName evidence="4">DUF3592 domain-containing protein</fullName>
    </recommendedName>
</protein>
<dbReference type="EMBL" id="JBHSEW010000017">
    <property type="protein sequence ID" value="MFC4623435.1"/>
    <property type="molecule type" value="Genomic_DNA"/>
</dbReference>
<keyword evidence="1" id="KW-0812">Transmembrane</keyword>
<evidence type="ECO:0000313" key="3">
    <source>
        <dbReference type="Proteomes" id="UP001595967"/>
    </source>
</evidence>
<evidence type="ECO:0008006" key="4">
    <source>
        <dbReference type="Google" id="ProtNLM"/>
    </source>
</evidence>
<feature type="transmembrane region" description="Helical" evidence="1">
    <location>
        <begin position="149"/>
        <end position="167"/>
    </location>
</feature>
<organism evidence="2 3">
    <name type="scientific">Comamonas nitrativorans</name>
    <dbReference type="NCBI Taxonomy" id="108437"/>
    <lineage>
        <taxon>Bacteria</taxon>
        <taxon>Pseudomonadati</taxon>
        <taxon>Pseudomonadota</taxon>
        <taxon>Betaproteobacteria</taxon>
        <taxon>Burkholderiales</taxon>
        <taxon>Comamonadaceae</taxon>
        <taxon>Comamonas</taxon>
    </lineage>
</organism>
<reference evidence="3" key="1">
    <citation type="journal article" date="2019" name="Int. J. Syst. Evol. Microbiol.">
        <title>The Global Catalogue of Microorganisms (GCM) 10K type strain sequencing project: providing services to taxonomists for standard genome sequencing and annotation.</title>
        <authorList>
            <consortium name="The Broad Institute Genomics Platform"/>
            <consortium name="The Broad Institute Genome Sequencing Center for Infectious Disease"/>
            <person name="Wu L."/>
            <person name="Ma J."/>
        </authorList>
    </citation>
    <scope>NUCLEOTIDE SEQUENCE [LARGE SCALE GENOMIC DNA]</scope>
    <source>
        <strain evidence="3">JCM 11650</strain>
    </source>
</reference>
<dbReference type="Proteomes" id="UP001595967">
    <property type="component" value="Unassembled WGS sequence"/>
</dbReference>
<gene>
    <name evidence="2" type="ORF">ACFO3A_14650</name>
</gene>
<accession>A0ABV9H367</accession>
<dbReference type="RefSeq" id="WP_377727883.1">
    <property type="nucleotide sequence ID" value="NZ_JBHSEW010000017.1"/>
</dbReference>
<name>A0ABV9H367_9BURK</name>
<feature type="transmembrane region" description="Helical" evidence="1">
    <location>
        <begin position="7"/>
        <end position="27"/>
    </location>
</feature>
<proteinExistence type="predicted"/>
<keyword evidence="1" id="KW-0472">Membrane</keyword>
<keyword evidence="1" id="KW-1133">Transmembrane helix</keyword>
<evidence type="ECO:0000256" key="1">
    <source>
        <dbReference type="SAM" id="Phobius"/>
    </source>
</evidence>
<comment type="caution">
    <text evidence="2">The sequence shown here is derived from an EMBL/GenBank/DDBJ whole genome shotgun (WGS) entry which is preliminary data.</text>
</comment>
<keyword evidence="3" id="KW-1185">Reference proteome</keyword>
<evidence type="ECO:0000313" key="2">
    <source>
        <dbReference type="EMBL" id="MFC4623435.1"/>
    </source>
</evidence>
<sequence>MNFILGYARHVLLIGLILLGVGGYLLYQSATGGGIPKQAALTVVSGEVQQARQVTVTKKRRRGGETQSYYYEVDLQPQNGEPLTIKLPSLVPEAAVQAMANAEVIEVGYDAASDDNMAYSVSGDGEPLLPYAQMAEYMQQDADRSSAEAPLMMGAGLLLAVLGGLGMRWRKQRLQRQEAQEEQATA</sequence>